<gene>
    <name evidence="3" type="ORF">UT63_C0076G0006</name>
</gene>
<feature type="coiled-coil region" evidence="1">
    <location>
        <begin position="200"/>
        <end position="234"/>
    </location>
</feature>
<name>A0A0G0S965_9BACT</name>
<keyword evidence="1" id="KW-0175">Coiled coil</keyword>
<reference evidence="3 4" key="1">
    <citation type="journal article" date="2015" name="Nature">
        <title>rRNA introns, odd ribosomes, and small enigmatic genomes across a large radiation of phyla.</title>
        <authorList>
            <person name="Brown C.T."/>
            <person name="Hug L.A."/>
            <person name="Thomas B.C."/>
            <person name="Sharon I."/>
            <person name="Castelle C.J."/>
            <person name="Singh A."/>
            <person name="Wilkins M.J."/>
            <person name="Williams K.H."/>
            <person name="Banfield J.F."/>
        </authorList>
    </citation>
    <scope>NUCLEOTIDE SEQUENCE [LARGE SCALE GENOMIC DNA]</scope>
</reference>
<feature type="coiled-coil region" evidence="1">
    <location>
        <begin position="117"/>
        <end position="151"/>
    </location>
</feature>
<feature type="compositionally biased region" description="Basic and acidic residues" evidence="2">
    <location>
        <begin position="32"/>
        <end position="41"/>
    </location>
</feature>
<feature type="region of interest" description="Disordered" evidence="2">
    <location>
        <begin position="1"/>
        <end position="41"/>
    </location>
</feature>
<accession>A0A0G0S965</accession>
<evidence type="ECO:0000256" key="2">
    <source>
        <dbReference type="SAM" id="MobiDB-lite"/>
    </source>
</evidence>
<sequence>MTSVTQTKTIEDPPKRTSRKRTVSSVAGMKPSDTETIDRSSRPVLPAFSDLIAKITEAKDEFEKLQKQISETREVWVKEQKDCDVTLKERNEQEEINRRRNEETYRYETELMHKRETDEFTEKKARFERELEIKKEELTKEKEELSFLRKQAGEFDAEKEKAVKEALAISQKDLLRNFETERKMADQERKAEKEILVLKITSLTEEKIRQEREIESLKIALEEATRQVKDIAVRVIESNSVSSKSANTSQEL</sequence>
<organism evidence="3 4">
    <name type="scientific">Candidatus Gottesmanbacteria bacterium GW2011_GWC2_39_8</name>
    <dbReference type="NCBI Taxonomy" id="1618450"/>
    <lineage>
        <taxon>Bacteria</taxon>
        <taxon>Candidatus Gottesmaniibacteriota</taxon>
    </lineage>
</organism>
<dbReference type="AlphaFoldDB" id="A0A0G0S965"/>
<dbReference type="Proteomes" id="UP000034539">
    <property type="component" value="Unassembled WGS sequence"/>
</dbReference>
<comment type="caution">
    <text evidence="3">The sequence shown here is derived from an EMBL/GenBank/DDBJ whole genome shotgun (WGS) entry which is preliminary data.</text>
</comment>
<feature type="coiled-coil region" evidence="1">
    <location>
        <begin position="48"/>
        <end position="75"/>
    </location>
</feature>
<evidence type="ECO:0000313" key="3">
    <source>
        <dbReference type="EMBL" id="KKR31285.1"/>
    </source>
</evidence>
<evidence type="ECO:0000256" key="1">
    <source>
        <dbReference type="SAM" id="Coils"/>
    </source>
</evidence>
<protein>
    <submittedName>
        <fullName evidence="3">Uncharacterized protein</fullName>
    </submittedName>
</protein>
<dbReference type="EMBL" id="LBXN01000076">
    <property type="protein sequence ID" value="KKR31285.1"/>
    <property type="molecule type" value="Genomic_DNA"/>
</dbReference>
<proteinExistence type="predicted"/>
<evidence type="ECO:0000313" key="4">
    <source>
        <dbReference type="Proteomes" id="UP000034539"/>
    </source>
</evidence>